<evidence type="ECO:0000313" key="1">
    <source>
        <dbReference type="EMBL" id="PZG26469.1"/>
    </source>
</evidence>
<evidence type="ECO:0000313" key="2">
    <source>
        <dbReference type="Proteomes" id="UP000248544"/>
    </source>
</evidence>
<protein>
    <submittedName>
        <fullName evidence="1">Uncharacterized protein</fullName>
    </submittedName>
</protein>
<reference evidence="1 2" key="1">
    <citation type="submission" date="2018-01" db="EMBL/GenBank/DDBJ databases">
        <title>Draft genome sequence of Sphaerisporangium sp. 7K107.</title>
        <authorList>
            <person name="Sahin N."/>
            <person name="Saygin H."/>
            <person name="Ay H."/>
        </authorList>
    </citation>
    <scope>NUCLEOTIDE SEQUENCE [LARGE SCALE GENOMIC DNA]</scope>
    <source>
        <strain evidence="1 2">7K107</strain>
    </source>
</reference>
<dbReference type="Proteomes" id="UP000248544">
    <property type="component" value="Unassembled WGS sequence"/>
</dbReference>
<proteinExistence type="predicted"/>
<dbReference type="EMBL" id="POUA01000435">
    <property type="protein sequence ID" value="PZG26469.1"/>
    <property type="molecule type" value="Genomic_DNA"/>
</dbReference>
<organism evidence="1 2">
    <name type="scientific">Spongiactinospora gelatinilytica</name>
    <dbReference type="NCBI Taxonomy" id="2666298"/>
    <lineage>
        <taxon>Bacteria</taxon>
        <taxon>Bacillati</taxon>
        <taxon>Actinomycetota</taxon>
        <taxon>Actinomycetes</taxon>
        <taxon>Streptosporangiales</taxon>
        <taxon>Streptosporangiaceae</taxon>
        <taxon>Spongiactinospora</taxon>
    </lineage>
</organism>
<accession>A0A2W2FA98</accession>
<gene>
    <name evidence="1" type="ORF">C1I98_33940</name>
</gene>
<name>A0A2W2FA98_9ACTN</name>
<keyword evidence="2" id="KW-1185">Reference proteome</keyword>
<feature type="non-terminal residue" evidence="1">
    <location>
        <position position="470"/>
    </location>
</feature>
<dbReference type="AlphaFoldDB" id="A0A2W2FA98"/>
<comment type="caution">
    <text evidence="1">The sequence shown here is derived from an EMBL/GenBank/DDBJ whole genome shotgun (WGS) entry which is preliminary data.</text>
</comment>
<sequence length="470" mass="51693">MDGRLAYWGRDQVRRFLGEYVPRYVVADQDVLERAPETLLTLLRHLAATGLLDPRGLGPEALAVAISEVAADYPDVVADPRRQSLAKFWTLLALDRGVDLHDQHALDRFQEDIDAGRVPYDHDLLDELALAQFTQPDQEEERAFAQPPVTVPLPAEAAEAAARSETVRRLKLLYEWADDRQLTPKGRLRAADARELAGLLGVESPEPLPVWARKAGLVRVVKGRLRRTAKAAPLVRDPEALWRRAFERFFELGAEIGSGGSILSEWFDEIIPDVLNSLYGMPSPLPVARLKETVWLACREKYLVEEDERWRAGVDADLDAAFAALAELGAVELSHGVADELYSSDLRPSDAEDDPPPPLPPEVCERLLARLAEPGPLVRLTPLGTSATRDRMLADGRDVPLLGELADAPPAGLLGVLAQHYPEEEAAIELAGWLTAHNGDTEPLLQAVRDCPYRTRASAMLAVLAGAHPN</sequence>